<dbReference type="EMBL" id="CP019082">
    <property type="protein sequence ID" value="APW63650.1"/>
    <property type="molecule type" value="Genomic_DNA"/>
</dbReference>
<organism evidence="2 3">
    <name type="scientific">Paludisphaera borealis</name>
    <dbReference type="NCBI Taxonomy" id="1387353"/>
    <lineage>
        <taxon>Bacteria</taxon>
        <taxon>Pseudomonadati</taxon>
        <taxon>Planctomycetota</taxon>
        <taxon>Planctomycetia</taxon>
        <taxon>Isosphaerales</taxon>
        <taxon>Isosphaeraceae</taxon>
        <taxon>Paludisphaera</taxon>
    </lineage>
</organism>
<evidence type="ECO:0000313" key="3">
    <source>
        <dbReference type="Proteomes" id="UP000186309"/>
    </source>
</evidence>
<reference evidence="3" key="1">
    <citation type="submission" date="2016-12" db="EMBL/GenBank/DDBJ databases">
        <title>Comparative genomics of four Isosphaeraceae planctomycetes: a common pool of plasmids and glycoside hydrolase genes.</title>
        <authorList>
            <person name="Ivanova A."/>
        </authorList>
    </citation>
    <scope>NUCLEOTIDE SEQUENCE [LARGE SCALE GENOMIC DNA]</scope>
    <source>
        <strain evidence="3">PX4</strain>
    </source>
</reference>
<dbReference type="KEGG" id="pbor:BSF38_05224"/>
<proteinExistence type="predicted"/>
<feature type="region of interest" description="Disordered" evidence="1">
    <location>
        <begin position="1"/>
        <end position="68"/>
    </location>
</feature>
<evidence type="ECO:0000256" key="1">
    <source>
        <dbReference type="SAM" id="MobiDB-lite"/>
    </source>
</evidence>
<dbReference type="Proteomes" id="UP000186309">
    <property type="component" value="Chromosome"/>
</dbReference>
<evidence type="ECO:0000313" key="2">
    <source>
        <dbReference type="EMBL" id="APW63650.1"/>
    </source>
</evidence>
<feature type="compositionally biased region" description="Basic and acidic residues" evidence="1">
    <location>
        <begin position="17"/>
        <end position="49"/>
    </location>
</feature>
<dbReference type="RefSeq" id="WP_099092037.1">
    <property type="nucleotide sequence ID" value="NZ_CP019082.1"/>
</dbReference>
<feature type="compositionally biased region" description="Basic and acidic residues" evidence="1">
    <location>
        <begin position="1"/>
        <end position="10"/>
    </location>
</feature>
<name>A0A1U7CXH0_9BACT</name>
<protein>
    <submittedName>
        <fullName evidence="2">Uncharacterized protein</fullName>
    </submittedName>
</protein>
<accession>A0A1U7CXH0</accession>
<dbReference type="AlphaFoldDB" id="A0A1U7CXH0"/>
<gene>
    <name evidence="2" type="ORF">BSF38_05224</name>
</gene>
<sequence>MAKKDADKDKKAKPHGQAKDHKDHKPPKSESKDKDKEKAKKAKDKEKAAAEAAAPVEPKVEAPRQPADPRLKFVKKFHGRFLPRGPLRDRHTVLFDRWNSGEDHGGVTVDELKSLYSDWMVSRQKPVKKKAAV</sequence>
<feature type="compositionally biased region" description="Basic and acidic residues" evidence="1">
    <location>
        <begin position="58"/>
        <end position="68"/>
    </location>
</feature>
<keyword evidence="3" id="KW-1185">Reference proteome</keyword>
<dbReference type="OrthoDB" id="290137at2"/>